<dbReference type="Proteomes" id="UP000050863">
    <property type="component" value="Unassembled WGS sequence"/>
</dbReference>
<gene>
    <name evidence="2" type="ORF">CQ12_22310</name>
</gene>
<name>A0A0R3KJ17_9BRAD</name>
<evidence type="ECO:0008006" key="4">
    <source>
        <dbReference type="Google" id="ProtNLM"/>
    </source>
</evidence>
<sequence>MIHVLVAGCLLLLLPSHAAAQAGANAATATCGVDIEDQKADVLEAACLREFGKLASREGDLLTLRLENGASKTYRDNSKACQEDDANNCISYRLAAYHAEAHVYSIVIGYYEGSSFELLSARTGNVLRFSGSPHFSPDGSRFVVIDNDLAYGGPNDLAVGSNANGSLSLEWEHANTDSEPHEWRLERWIDNDHIALRVYPAGNGQKCPDNNCDAMLVRFGDGWALRRLPAEQQ</sequence>
<accession>A0A0R3KJ17</accession>
<evidence type="ECO:0000313" key="3">
    <source>
        <dbReference type="Proteomes" id="UP000050863"/>
    </source>
</evidence>
<protein>
    <recommendedName>
        <fullName evidence="4">Ricin B lectin domain-containing protein</fullName>
    </recommendedName>
</protein>
<reference evidence="2 3" key="1">
    <citation type="submission" date="2014-03" db="EMBL/GenBank/DDBJ databases">
        <title>Bradyrhizobium valentinum sp. nov., isolated from effective nodules of Lupinus mariae-josephae, a lupine endemic of basic-lime soils in Eastern Spain.</title>
        <authorList>
            <person name="Duran D."/>
            <person name="Rey L."/>
            <person name="Navarro A."/>
            <person name="Busquets A."/>
            <person name="Imperial J."/>
            <person name="Ruiz-Argueso T."/>
        </authorList>
    </citation>
    <scope>NUCLEOTIDE SEQUENCE [LARGE SCALE GENOMIC DNA]</scope>
    <source>
        <strain evidence="2 3">PAC68</strain>
    </source>
</reference>
<keyword evidence="3" id="KW-1185">Reference proteome</keyword>
<organism evidence="2 3">
    <name type="scientific">Bradyrhizobium jicamae</name>
    <dbReference type="NCBI Taxonomy" id="280332"/>
    <lineage>
        <taxon>Bacteria</taxon>
        <taxon>Pseudomonadati</taxon>
        <taxon>Pseudomonadota</taxon>
        <taxon>Alphaproteobacteria</taxon>
        <taxon>Hyphomicrobiales</taxon>
        <taxon>Nitrobacteraceae</taxon>
        <taxon>Bradyrhizobium</taxon>
    </lineage>
</organism>
<keyword evidence="1" id="KW-0732">Signal</keyword>
<dbReference type="EMBL" id="LLXZ01000227">
    <property type="protein sequence ID" value="KRQ93276.1"/>
    <property type="molecule type" value="Genomic_DNA"/>
</dbReference>
<feature type="chain" id="PRO_5006442108" description="Ricin B lectin domain-containing protein" evidence="1">
    <location>
        <begin position="21"/>
        <end position="233"/>
    </location>
</feature>
<evidence type="ECO:0000256" key="1">
    <source>
        <dbReference type="SAM" id="SignalP"/>
    </source>
</evidence>
<feature type="signal peptide" evidence="1">
    <location>
        <begin position="1"/>
        <end position="20"/>
    </location>
</feature>
<evidence type="ECO:0000313" key="2">
    <source>
        <dbReference type="EMBL" id="KRQ93276.1"/>
    </source>
</evidence>
<proteinExistence type="predicted"/>
<dbReference type="AlphaFoldDB" id="A0A0R3KJ17"/>
<comment type="caution">
    <text evidence="2">The sequence shown here is derived from an EMBL/GenBank/DDBJ whole genome shotgun (WGS) entry which is preliminary data.</text>
</comment>